<protein>
    <recommendedName>
        <fullName evidence="2">SsuA/THI5-like domain-containing protein</fullName>
    </recommendedName>
</protein>
<evidence type="ECO:0000313" key="4">
    <source>
        <dbReference type="Proteomes" id="UP000002212"/>
    </source>
</evidence>
<dbReference type="AlphaFoldDB" id="C1ATJ3"/>
<dbReference type="PATRIC" id="fig|632772.20.peg.5235"/>
<organism evidence="3 4">
    <name type="scientific">Rhodococcus opacus (strain B4)</name>
    <dbReference type="NCBI Taxonomy" id="632772"/>
    <lineage>
        <taxon>Bacteria</taxon>
        <taxon>Bacillati</taxon>
        <taxon>Actinomycetota</taxon>
        <taxon>Actinomycetes</taxon>
        <taxon>Mycobacteriales</taxon>
        <taxon>Nocardiaceae</taxon>
        <taxon>Rhodococcus</taxon>
    </lineage>
</organism>
<accession>C1ATJ3</accession>
<evidence type="ECO:0000256" key="1">
    <source>
        <dbReference type="SAM" id="MobiDB-lite"/>
    </source>
</evidence>
<name>C1ATJ3_RHOOB</name>
<evidence type="ECO:0000313" key="3">
    <source>
        <dbReference type="EMBL" id="BAH53257.1"/>
    </source>
</evidence>
<proteinExistence type="predicted"/>
<dbReference type="KEGG" id="rop:ROP_50100"/>
<feature type="domain" description="SsuA/THI5-like" evidence="2">
    <location>
        <begin position="74"/>
        <end position="282"/>
    </location>
</feature>
<dbReference type="SUPFAM" id="SSF53850">
    <property type="entry name" value="Periplasmic binding protein-like II"/>
    <property type="match status" value="1"/>
</dbReference>
<dbReference type="Proteomes" id="UP000002212">
    <property type="component" value="Chromosome"/>
</dbReference>
<dbReference type="PANTHER" id="PTHR30024">
    <property type="entry name" value="ALIPHATIC SULFONATES-BINDING PROTEIN-RELATED"/>
    <property type="match status" value="1"/>
</dbReference>
<reference evidence="3 4" key="1">
    <citation type="submission" date="2009-03" db="EMBL/GenBank/DDBJ databases">
        <title>Comparison of the complete genome sequences of Rhodococcus erythropolis PR4 and Rhodococcus opacus B4.</title>
        <authorList>
            <person name="Takarada H."/>
            <person name="Sekine M."/>
            <person name="Hosoyama A."/>
            <person name="Yamada R."/>
            <person name="Fujisawa T."/>
            <person name="Omata S."/>
            <person name="Shimizu A."/>
            <person name="Tsukatani N."/>
            <person name="Tanikawa S."/>
            <person name="Fujita N."/>
            <person name="Harayama S."/>
        </authorList>
    </citation>
    <scope>NUCLEOTIDE SEQUENCE [LARGE SCALE GENOMIC DNA]</scope>
    <source>
        <strain evidence="3 4">B4</strain>
    </source>
</reference>
<sequence>MNSTPDPHEKKVKSMSHSRFRRGAVRALAATAALFTLASGVAGCAGSSDTATTGDGKTVLRYQGWAGDVGFHELAEDLGYYDKIKLEWVGDTTSGPQDIQSAATGDIEFGSAFNGAVVKLNAAGAPITSVLSSYGADAGEYTGYFVLDGSPIRSARDLIGKKVGMNTLGAHHEFLVREWLATQGLTQDEIKQVELTVVPPVNNETALREGQIDVAAINGIYRETAQERGGIRPLFTDRDLFGAFSYGTYVVRDDFLAKNKDAVADFVQGTARAIRWTQVTPRDEVVARLKSIIDRRGRNESDEAIDYWRSSGIPIAGAVIQEKELQTWIDWLVRNGELDEGKLTATDLYTNEYNPYANGTFQPESGPDGEVLEGQK</sequence>
<dbReference type="InterPro" id="IPR015168">
    <property type="entry name" value="SsuA/THI5"/>
</dbReference>
<gene>
    <name evidence="3" type="ordered locus">ROP_50100</name>
</gene>
<dbReference type="Pfam" id="PF09084">
    <property type="entry name" value="NMT1"/>
    <property type="match status" value="1"/>
</dbReference>
<dbReference type="STRING" id="632772.ROP_50100"/>
<evidence type="ECO:0000259" key="2">
    <source>
        <dbReference type="Pfam" id="PF09084"/>
    </source>
</evidence>
<feature type="region of interest" description="Disordered" evidence="1">
    <location>
        <begin position="356"/>
        <end position="376"/>
    </location>
</feature>
<dbReference type="Gene3D" id="3.40.190.10">
    <property type="entry name" value="Periplasmic binding protein-like II"/>
    <property type="match status" value="2"/>
</dbReference>
<dbReference type="HOGENOM" id="CLU_028871_5_0_11"/>
<dbReference type="EMBL" id="AP011115">
    <property type="protein sequence ID" value="BAH53257.1"/>
    <property type="molecule type" value="Genomic_DNA"/>
</dbReference>